<accession>A0A102MYL2</accession>
<reference evidence="1 2" key="1">
    <citation type="submission" date="2015-11" db="EMBL/GenBank/DDBJ databases">
        <title>Expanding the genomic diversity of Burkholderia species for the development of highly accurate diagnostics.</title>
        <authorList>
            <person name="Sahl J."/>
            <person name="Keim P."/>
            <person name="Wagner D."/>
        </authorList>
    </citation>
    <scope>NUCLEOTIDE SEQUENCE [LARGE SCALE GENOMIC DNA]</scope>
    <source>
        <strain evidence="1 2">RF32-BP4</strain>
    </source>
</reference>
<comment type="caution">
    <text evidence="1">The sequence shown here is derived from an EMBL/GenBank/DDBJ whole genome shotgun (WGS) entry which is preliminary data.</text>
</comment>
<evidence type="ECO:0000313" key="1">
    <source>
        <dbReference type="EMBL" id="KUZ87394.1"/>
    </source>
</evidence>
<sequence>MLLEEGESVFRLYLNVCHEISPNAAHTVFRSVVDACLQVMFEVDNPVADMATVVQPHCVFTS</sequence>
<proteinExistence type="predicted"/>
<gene>
    <name evidence="1" type="ORF">WI38_21360</name>
</gene>
<dbReference type="AlphaFoldDB" id="A0A102MYL2"/>
<dbReference type="Proteomes" id="UP000065521">
    <property type="component" value="Unassembled WGS sequence"/>
</dbReference>
<dbReference type="EMBL" id="LOTN01000041">
    <property type="protein sequence ID" value="KUZ87394.1"/>
    <property type="molecule type" value="Genomic_DNA"/>
</dbReference>
<evidence type="ECO:0000313" key="2">
    <source>
        <dbReference type="Proteomes" id="UP000065521"/>
    </source>
</evidence>
<organism evidence="1 2">
    <name type="scientific">Burkholderia ubonensis</name>
    <dbReference type="NCBI Taxonomy" id="101571"/>
    <lineage>
        <taxon>Bacteria</taxon>
        <taxon>Pseudomonadati</taxon>
        <taxon>Pseudomonadota</taxon>
        <taxon>Betaproteobacteria</taxon>
        <taxon>Burkholderiales</taxon>
        <taxon>Burkholderiaceae</taxon>
        <taxon>Burkholderia</taxon>
        <taxon>Burkholderia cepacia complex</taxon>
    </lineage>
</organism>
<name>A0A102MYL2_9BURK</name>
<protein>
    <submittedName>
        <fullName evidence="1">Uncharacterized protein</fullName>
    </submittedName>
</protein>